<evidence type="ECO:0000256" key="7">
    <source>
        <dbReference type="ARBA" id="ARBA00022801"/>
    </source>
</evidence>
<keyword evidence="6" id="KW-0255">Endonuclease</keyword>
<dbReference type="Pfam" id="PF23023">
    <property type="entry name" value="Anti-Pycsar_Apyc1"/>
    <property type="match status" value="1"/>
</dbReference>
<dbReference type="SUPFAM" id="SSF56281">
    <property type="entry name" value="Metallo-hydrolase/oxidoreductase"/>
    <property type="match status" value="1"/>
</dbReference>
<comment type="cofactor">
    <cofactor evidence="1">
        <name>Zn(2+)</name>
        <dbReference type="ChEBI" id="CHEBI:29105"/>
    </cofactor>
</comment>
<dbReference type="Gene3D" id="3.60.15.10">
    <property type="entry name" value="Ribonuclease Z/Hydroxyacylglutathione hydrolase-like"/>
    <property type="match status" value="1"/>
</dbReference>
<dbReference type="PANTHER" id="PTHR46018:SF2">
    <property type="entry name" value="ZINC PHOSPHODIESTERASE ELAC PROTEIN 1"/>
    <property type="match status" value="1"/>
</dbReference>
<keyword evidence="3" id="KW-0819">tRNA processing</keyword>
<reference evidence="11" key="2">
    <citation type="submission" date="2015-01" db="EMBL/GenBank/DDBJ databases">
        <title>Evolutionary Origins and Diversification of the Mycorrhizal Mutualists.</title>
        <authorList>
            <consortium name="DOE Joint Genome Institute"/>
            <consortium name="Mycorrhizal Genomics Consortium"/>
            <person name="Kohler A."/>
            <person name="Kuo A."/>
            <person name="Nagy L.G."/>
            <person name="Floudas D."/>
            <person name="Copeland A."/>
            <person name="Barry K.W."/>
            <person name="Cichocki N."/>
            <person name="Veneault-Fourrey C."/>
            <person name="LaButti K."/>
            <person name="Lindquist E.A."/>
            <person name="Lipzen A."/>
            <person name="Lundell T."/>
            <person name="Morin E."/>
            <person name="Murat C."/>
            <person name="Riley R."/>
            <person name="Ohm R."/>
            <person name="Sun H."/>
            <person name="Tunlid A."/>
            <person name="Henrissat B."/>
            <person name="Grigoriev I.V."/>
            <person name="Hibbett D.S."/>
            <person name="Martin F."/>
        </authorList>
    </citation>
    <scope>NUCLEOTIDE SEQUENCE [LARGE SCALE GENOMIC DNA]</scope>
    <source>
        <strain evidence="11">MAFF 305830</strain>
    </source>
</reference>
<keyword evidence="4" id="KW-0540">Nuclease</keyword>
<comment type="subunit">
    <text evidence="2">Homodimer.</text>
</comment>
<evidence type="ECO:0000256" key="1">
    <source>
        <dbReference type="ARBA" id="ARBA00001947"/>
    </source>
</evidence>
<dbReference type="HAMAP" id="MF_01818">
    <property type="entry name" value="RNase_Z_BN"/>
    <property type="match status" value="1"/>
</dbReference>
<dbReference type="STRING" id="933852.A0A0C3AYK6"/>
<evidence type="ECO:0000256" key="2">
    <source>
        <dbReference type="ARBA" id="ARBA00011738"/>
    </source>
</evidence>
<evidence type="ECO:0000256" key="3">
    <source>
        <dbReference type="ARBA" id="ARBA00022694"/>
    </source>
</evidence>
<dbReference type="InterPro" id="IPR013471">
    <property type="entry name" value="RNase_Z/BN"/>
</dbReference>
<feature type="region of interest" description="Disordered" evidence="9">
    <location>
        <begin position="412"/>
        <end position="433"/>
    </location>
</feature>
<dbReference type="InterPro" id="IPR036866">
    <property type="entry name" value="RibonucZ/Hydroxyglut_hydro"/>
</dbReference>
<dbReference type="GO" id="GO:0005634">
    <property type="term" value="C:nucleus"/>
    <property type="evidence" value="ECO:0007669"/>
    <property type="project" value="TreeGrafter"/>
</dbReference>
<dbReference type="OrthoDB" id="527344at2759"/>
<organism evidence="10 11">
    <name type="scientific">Serendipita vermifera MAFF 305830</name>
    <dbReference type="NCBI Taxonomy" id="933852"/>
    <lineage>
        <taxon>Eukaryota</taxon>
        <taxon>Fungi</taxon>
        <taxon>Dikarya</taxon>
        <taxon>Basidiomycota</taxon>
        <taxon>Agaricomycotina</taxon>
        <taxon>Agaricomycetes</taxon>
        <taxon>Sebacinales</taxon>
        <taxon>Serendipitaceae</taxon>
        <taxon>Serendipita</taxon>
    </lineage>
</organism>
<name>A0A0C3AYK6_SERVB</name>
<dbReference type="EMBL" id="KN824317">
    <property type="protein sequence ID" value="KIM25064.1"/>
    <property type="molecule type" value="Genomic_DNA"/>
</dbReference>
<reference evidence="10 11" key="1">
    <citation type="submission" date="2014-04" db="EMBL/GenBank/DDBJ databases">
        <authorList>
            <consortium name="DOE Joint Genome Institute"/>
            <person name="Kuo A."/>
            <person name="Zuccaro A."/>
            <person name="Kohler A."/>
            <person name="Nagy L.G."/>
            <person name="Floudas D."/>
            <person name="Copeland A."/>
            <person name="Barry K.W."/>
            <person name="Cichocki N."/>
            <person name="Veneault-Fourrey C."/>
            <person name="LaButti K."/>
            <person name="Lindquist E.A."/>
            <person name="Lipzen A."/>
            <person name="Lundell T."/>
            <person name="Morin E."/>
            <person name="Murat C."/>
            <person name="Sun H."/>
            <person name="Tunlid A."/>
            <person name="Henrissat B."/>
            <person name="Grigoriev I.V."/>
            <person name="Hibbett D.S."/>
            <person name="Martin F."/>
            <person name="Nordberg H.P."/>
            <person name="Cantor M.N."/>
            <person name="Hua S.X."/>
        </authorList>
    </citation>
    <scope>NUCLEOTIDE SEQUENCE [LARGE SCALE GENOMIC DNA]</scope>
    <source>
        <strain evidence="10 11">MAFF 305830</strain>
    </source>
</reference>
<evidence type="ECO:0000313" key="10">
    <source>
        <dbReference type="EMBL" id="KIM25064.1"/>
    </source>
</evidence>
<keyword evidence="7" id="KW-0378">Hydrolase</keyword>
<keyword evidence="5" id="KW-0479">Metal-binding</keyword>
<evidence type="ECO:0000256" key="8">
    <source>
        <dbReference type="ARBA" id="ARBA00022833"/>
    </source>
</evidence>
<dbReference type="GO" id="GO:0042781">
    <property type="term" value="F:3'-tRNA processing endoribonuclease activity"/>
    <property type="evidence" value="ECO:0007669"/>
    <property type="project" value="TreeGrafter"/>
</dbReference>
<sequence length="433" mass="46846">MKPLSITFLGTCSGGGPLISRACTATALNFDGYSWLIDCAEGTQTQILRTNGLRIGRFDKVFITHMHVDHIMGLIPFLRTSMYSADTPSSSTQLRMQLYGPAGLRSFVRFNLGITEVGLVGKYAVHELLGKEEQPSAGCEKEVLHENEVPGMDIRAGEDGLWREIVKTRDGEWSVDAGPLVHRTRCLGYVFKEVASSSTPASAFIPALDANASSLLIHNRVRNPRSLLRTLLVERKPVHLPDGTTLEPPRLDMPGRKVVILGDTSDSSAMVPIAMDASVLVHESTNMFIPKHVADKVRGVSSRGTVESVRNKAIGRGHSTADMAGEFAAKIRARRLFLNHFSTMLCPGGLAPPPRNLRPSSKAQKDAVIVMTELERQASEAWGMGSAIAALDLMTVDIPQHELVVAAPTEAPVHGQAHEGSPVPPQGDRVTTS</sequence>
<dbReference type="Proteomes" id="UP000054097">
    <property type="component" value="Unassembled WGS sequence"/>
</dbReference>
<keyword evidence="8" id="KW-0862">Zinc</keyword>
<evidence type="ECO:0000256" key="6">
    <source>
        <dbReference type="ARBA" id="ARBA00022759"/>
    </source>
</evidence>
<keyword evidence="11" id="KW-1185">Reference proteome</keyword>
<dbReference type="GO" id="GO:0046872">
    <property type="term" value="F:metal ion binding"/>
    <property type="evidence" value="ECO:0007669"/>
    <property type="project" value="UniProtKB-KW"/>
</dbReference>
<proteinExistence type="inferred from homology"/>
<accession>A0A0C3AYK6</accession>
<protein>
    <submittedName>
        <fullName evidence="10">Uncharacterized protein</fullName>
    </submittedName>
</protein>
<dbReference type="HOGENOM" id="CLU_031317_4_2_1"/>
<evidence type="ECO:0000256" key="5">
    <source>
        <dbReference type="ARBA" id="ARBA00022723"/>
    </source>
</evidence>
<dbReference type="AlphaFoldDB" id="A0A0C3AYK6"/>
<evidence type="ECO:0000256" key="4">
    <source>
        <dbReference type="ARBA" id="ARBA00022722"/>
    </source>
</evidence>
<dbReference type="CDD" id="cd07717">
    <property type="entry name" value="RNaseZ_ZiPD-like_MBL-fold"/>
    <property type="match status" value="1"/>
</dbReference>
<evidence type="ECO:0000313" key="11">
    <source>
        <dbReference type="Proteomes" id="UP000054097"/>
    </source>
</evidence>
<evidence type="ECO:0000256" key="9">
    <source>
        <dbReference type="SAM" id="MobiDB-lite"/>
    </source>
</evidence>
<gene>
    <name evidence="10" type="ORF">M408DRAFT_331380</name>
</gene>
<dbReference type="PANTHER" id="PTHR46018">
    <property type="entry name" value="ZINC PHOSPHODIESTERASE ELAC PROTEIN 1"/>
    <property type="match status" value="1"/>
</dbReference>